<dbReference type="eggNOG" id="ENOG502SZ7A">
    <property type="taxonomic scope" value="Eukaryota"/>
</dbReference>
<proteinExistence type="predicted"/>
<keyword evidence="4" id="KW-1185">Reference proteome</keyword>
<organism evidence="2">
    <name type="scientific">Gaeumannomyces tritici (strain R3-111a-1)</name>
    <name type="common">Wheat and barley take-all root rot fungus</name>
    <name type="synonym">Gaeumannomyces graminis var. tritici</name>
    <dbReference type="NCBI Taxonomy" id="644352"/>
    <lineage>
        <taxon>Eukaryota</taxon>
        <taxon>Fungi</taxon>
        <taxon>Dikarya</taxon>
        <taxon>Ascomycota</taxon>
        <taxon>Pezizomycotina</taxon>
        <taxon>Sordariomycetes</taxon>
        <taxon>Sordariomycetidae</taxon>
        <taxon>Magnaporthales</taxon>
        <taxon>Magnaporthaceae</taxon>
        <taxon>Gaeumannomyces</taxon>
    </lineage>
</organism>
<dbReference type="Proteomes" id="UP000006039">
    <property type="component" value="Unassembled WGS sequence"/>
</dbReference>
<dbReference type="GeneID" id="20352514"/>
<dbReference type="OrthoDB" id="3508621at2759"/>
<evidence type="ECO:0000313" key="4">
    <source>
        <dbReference type="Proteomes" id="UP000006039"/>
    </source>
</evidence>
<reference evidence="2" key="3">
    <citation type="submission" date="2010-09" db="EMBL/GenBank/DDBJ databases">
        <title>Annotation of Gaeumannomyces graminis var. tritici R3-111a-1.</title>
        <authorList>
            <consortium name="The Broad Institute Genome Sequencing Platform"/>
            <person name="Ma L.-J."/>
            <person name="Dead R."/>
            <person name="Young S.K."/>
            <person name="Zeng Q."/>
            <person name="Gargeya S."/>
            <person name="Fitzgerald M."/>
            <person name="Haas B."/>
            <person name="Abouelleil A."/>
            <person name="Alvarado L."/>
            <person name="Arachchi H.M."/>
            <person name="Berlin A."/>
            <person name="Brown A."/>
            <person name="Chapman S.B."/>
            <person name="Chen Z."/>
            <person name="Dunbar C."/>
            <person name="Freedman E."/>
            <person name="Gearin G."/>
            <person name="Gellesch M."/>
            <person name="Goldberg J."/>
            <person name="Griggs A."/>
            <person name="Gujja S."/>
            <person name="Heiman D."/>
            <person name="Howarth C."/>
            <person name="Larson L."/>
            <person name="Lui A."/>
            <person name="MacDonald P.J.P."/>
            <person name="Mehta T."/>
            <person name="Montmayeur A."/>
            <person name="Murphy C."/>
            <person name="Neiman D."/>
            <person name="Pearson M."/>
            <person name="Priest M."/>
            <person name="Roberts A."/>
            <person name="Saif S."/>
            <person name="Shea T."/>
            <person name="Shenoy N."/>
            <person name="Sisk P."/>
            <person name="Stolte C."/>
            <person name="Sykes S."/>
            <person name="Yandava C."/>
            <person name="Wortman J."/>
            <person name="Nusbaum C."/>
            <person name="Birren B."/>
        </authorList>
    </citation>
    <scope>NUCLEOTIDE SEQUENCE</scope>
    <source>
        <strain evidence="2">R3-111a-1</strain>
    </source>
</reference>
<reference evidence="3" key="4">
    <citation type="journal article" date="2015" name="G3 (Bethesda)">
        <title>Genome sequences of three phytopathogenic species of the Magnaporthaceae family of fungi.</title>
        <authorList>
            <person name="Okagaki L.H."/>
            <person name="Nunes C.C."/>
            <person name="Sailsbery J."/>
            <person name="Clay B."/>
            <person name="Brown D."/>
            <person name="John T."/>
            <person name="Oh Y."/>
            <person name="Young N."/>
            <person name="Fitzgerald M."/>
            <person name="Haas B.J."/>
            <person name="Zeng Q."/>
            <person name="Young S."/>
            <person name="Adiconis X."/>
            <person name="Fan L."/>
            <person name="Levin J.Z."/>
            <person name="Mitchell T.K."/>
            <person name="Okubara P.A."/>
            <person name="Farman M.L."/>
            <person name="Kohn L.M."/>
            <person name="Birren B."/>
            <person name="Ma L.-J."/>
            <person name="Dean R.A."/>
        </authorList>
    </citation>
    <scope>NUCLEOTIDE SEQUENCE</scope>
    <source>
        <strain evidence="3">R3-111a-1</strain>
    </source>
</reference>
<evidence type="ECO:0000256" key="1">
    <source>
        <dbReference type="SAM" id="MobiDB-lite"/>
    </source>
</evidence>
<reference evidence="3" key="5">
    <citation type="submission" date="2018-04" db="UniProtKB">
        <authorList>
            <consortium name="EnsemblFungi"/>
        </authorList>
    </citation>
    <scope>IDENTIFICATION</scope>
    <source>
        <strain evidence="3">R3-111a-1</strain>
    </source>
</reference>
<accession>J3PEX7</accession>
<dbReference type="RefSeq" id="XP_009228213.1">
    <property type="nucleotide sequence ID" value="XM_009229949.1"/>
</dbReference>
<evidence type="ECO:0000313" key="3">
    <source>
        <dbReference type="EnsemblFungi" id="EJT71035"/>
    </source>
</evidence>
<dbReference type="HOGENOM" id="CLU_046151_0_0_1"/>
<dbReference type="STRING" id="644352.J3PEX7"/>
<reference evidence="2" key="2">
    <citation type="submission" date="2010-07" db="EMBL/GenBank/DDBJ databases">
        <authorList>
            <consortium name="The Broad Institute Genome Sequencing Platform"/>
            <consortium name="Broad Institute Genome Sequencing Center for Infectious Disease"/>
            <person name="Ma L.-J."/>
            <person name="Dead R."/>
            <person name="Young S."/>
            <person name="Zeng Q."/>
            <person name="Koehrsen M."/>
            <person name="Alvarado L."/>
            <person name="Berlin A."/>
            <person name="Chapman S.B."/>
            <person name="Chen Z."/>
            <person name="Freedman E."/>
            <person name="Gellesch M."/>
            <person name="Goldberg J."/>
            <person name="Griggs A."/>
            <person name="Gujja S."/>
            <person name="Heilman E.R."/>
            <person name="Heiman D."/>
            <person name="Hepburn T."/>
            <person name="Howarth C."/>
            <person name="Jen D."/>
            <person name="Larson L."/>
            <person name="Mehta T."/>
            <person name="Neiman D."/>
            <person name="Pearson M."/>
            <person name="Roberts A."/>
            <person name="Saif S."/>
            <person name="Shea T."/>
            <person name="Shenoy N."/>
            <person name="Sisk P."/>
            <person name="Stolte C."/>
            <person name="Sykes S."/>
            <person name="Walk T."/>
            <person name="White J."/>
            <person name="Yandava C."/>
            <person name="Haas B."/>
            <person name="Nusbaum C."/>
            <person name="Birren B."/>
        </authorList>
    </citation>
    <scope>NUCLEOTIDE SEQUENCE</scope>
    <source>
        <strain evidence="2">R3-111a-1</strain>
    </source>
</reference>
<gene>
    <name evidence="3" type="primary">20352514</name>
    <name evidence="2" type="ORF">GGTG_12056</name>
</gene>
<dbReference type="VEuPathDB" id="FungiDB:GGTG_12056"/>
<feature type="region of interest" description="Disordered" evidence="1">
    <location>
        <begin position="137"/>
        <end position="172"/>
    </location>
</feature>
<dbReference type="EMBL" id="GL385401">
    <property type="protein sequence ID" value="EJT71035.1"/>
    <property type="molecule type" value="Genomic_DNA"/>
</dbReference>
<reference evidence="4" key="1">
    <citation type="submission" date="2010-07" db="EMBL/GenBank/DDBJ databases">
        <title>The genome sequence of Gaeumannomyces graminis var. tritici strain R3-111a-1.</title>
        <authorList>
            <consortium name="The Broad Institute Genome Sequencing Platform"/>
            <person name="Ma L.-J."/>
            <person name="Dead R."/>
            <person name="Young S."/>
            <person name="Zeng Q."/>
            <person name="Koehrsen M."/>
            <person name="Alvarado L."/>
            <person name="Berlin A."/>
            <person name="Chapman S.B."/>
            <person name="Chen Z."/>
            <person name="Freedman E."/>
            <person name="Gellesch M."/>
            <person name="Goldberg J."/>
            <person name="Griggs A."/>
            <person name="Gujja S."/>
            <person name="Heilman E.R."/>
            <person name="Heiman D."/>
            <person name="Hepburn T."/>
            <person name="Howarth C."/>
            <person name="Jen D."/>
            <person name="Larson L."/>
            <person name="Mehta T."/>
            <person name="Neiman D."/>
            <person name="Pearson M."/>
            <person name="Roberts A."/>
            <person name="Saif S."/>
            <person name="Shea T."/>
            <person name="Shenoy N."/>
            <person name="Sisk P."/>
            <person name="Stolte C."/>
            <person name="Sykes S."/>
            <person name="Walk T."/>
            <person name="White J."/>
            <person name="Yandava C."/>
            <person name="Haas B."/>
            <person name="Nusbaum C."/>
            <person name="Birren B."/>
        </authorList>
    </citation>
    <scope>NUCLEOTIDE SEQUENCE [LARGE SCALE GENOMIC DNA]</scope>
    <source>
        <strain evidence="4">R3-111a-1</strain>
    </source>
</reference>
<name>J3PEX7_GAET3</name>
<dbReference type="EnsemblFungi" id="EJT71035">
    <property type="protein sequence ID" value="EJT71035"/>
    <property type="gene ID" value="GGTG_12056"/>
</dbReference>
<evidence type="ECO:0000313" key="2">
    <source>
        <dbReference type="EMBL" id="EJT71035.1"/>
    </source>
</evidence>
<protein>
    <submittedName>
        <fullName evidence="2 3">Uncharacterized protein</fullName>
    </submittedName>
</protein>
<sequence length="405" mass="45836">MANNNHKFPSTETAWKKNVAEQGLTGASIHNMDHTKSGSKTDWPQFLLCRVLYQAYNAKKFQTEMDTNPPVIESPDSYAKARQHLKRYDAWRAYINNIFEPKHTTMKQRPFTNLGIFSLVRYHQLAAYQVPQVDYYSDDPPKTAMKTRSQTEAARGKATSHPPSTPELPADDSESVVLAGFASLDLVGGGDKPHDSPEARSAISEHSGYTPAEIAYYKASKDEQIVNMALILYLNALTIQFPEVKGDWSLHRGSFVFKNRAEPQNPIPIFEARVDGYFETHSREIAAIVEAKSALRESTREKIRMQEASQFAAWINQHPPQQYQKDGTARRLMISQDRHEIYVTVGTFTPGYVAYITNSPQTKPRTRSQSLEFLNLTEYGPFSTIKDKHMEVLGRAMLAFCTEAC</sequence>
<dbReference type="AlphaFoldDB" id="J3PEX7"/>